<dbReference type="GO" id="GO:0140580">
    <property type="term" value="F:mitochondrion autophagosome adaptor activity"/>
    <property type="evidence" value="ECO:0007669"/>
    <property type="project" value="InterPro"/>
</dbReference>
<dbReference type="Pfam" id="PF08589">
    <property type="entry name" value="ATG43"/>
    <property type="match status" value="1"/>
</dbReference>
<evidence type="ECO:0000313" key="3">
    <source>
        <dbReference type="Proteomes" id="UP000308199"/>
    </source>
</evidence>
<name>A0A4S4LN30_9AGAM</name>
<accession>A0A4S4LN30</accession>
<dbReference type="OrthoDB" id="2430343at2759"/>
<dbReference type="Proteomes" id="UP000308199">
    <property type="component" value="Unassembled WGS sequence"/>
</dbReference>
<protein>
    <submittedName>
        <fullName evidence="2">Uncharacterized protein</fullName>
    </submittedName>
</protein>
<dbReference type="EMBL" id="SGPK01000014">
    <property type="protein sequence ID" value="THH11440.1"/>
    <property type="molecule type" value="Genomic_DNA"/>
</dbReference>
<dbReference type="PANTHER" id="PTHR38699">
    <property type="entry name" value="CHROMOSOME 1, WHOLE GENOME SHOTGUN SEQUENCE"/>
    <property type="match status" value="1"/>
</dbReference>
<keyword evidence="3" id="KW-1185">Reference proteome</keyword>
<sequence length="104" mass="11600">MTTFDKAHFPHLHGPSSQEKGDAVVSLPRLRSGSGSLQHITTIPDLRFEQSYLKSIAPYVQTRRISGAGDDSNSVEVIGVEWRNVMWITVRDQLISPLLQGAIW</sequence>
<evidence type="ECO:0000256" key="1">
    <source>
        <dbReference type="SAM" id="MobiDB-lite"/>
    </source>
</evidence>
<reference evidence="2 3" key="1">
    <citation type="submission" date="2019-02" db="EMBL/GenBank/DDBJ databases">
        <title>Genome sequencing of the rare red list fungi Phellinidium pouzarii.</title>
        <authorList>
            <person name="Buettner E."/>
            <person name="Kellner H."/>
        </authorList>
    </citation>
    <scope>NUCLEOTIDE SEQUENCE [LARGE SCALE GENOMIC DNA]</scope>
    <source>
        <strain evidence="2 3">DSM 108285</strain>
    </source>
</reference>
<organism evidence="2 3">
    <name type="scientific">Phellinidium pouzarii</name>
    <dbReference type="NCBI Taxonomy" id="167371"/>
    <lineage>
        <taxon>Eukaryota</taxon>
        <taxon>Fungi</taxon>
        <taxon>Dikarya</taxon>
        <taxon>Basidiomycota</taxon>
        <taxon>Agaricomycotina</taxon>
        <taxon>Agaricomycetes</taxon>
        <taxon>Hymenochaetales</taxon>
        <taxon>Hymenochaetaceae</taxon>
        <taxon>Phellinidium</taxon>
    </lineage>
</organism>
<dbReference type="AlphaFoldDB" id="A0A4S4LN30"/>
<feature type="region of interest" description="Disordered" evidence="1">
    <location>
        <begin position="1"/>
        <end position="21"/>
    </location>
</feature>
<proteinExistence type="predicted"/>
<evidence type="ECO:0000313" key="2">
    <source>
        <dbReference type="EMBL" id="THH11440.1"/>
    </source>
</evidence>
<gene>
    <name evidence="2" type="ORF">EW145_g670</name>
</gene>
<comment type="caution">
    <text evidence="2">The sequence shown here is derived from an EMBL/GenBank/DDBJ whole genome shotgun (WGS) entry which is preliminary data.</text>
</comment>
<dbReference type="PANTHER" id="PTHR38699:SF1">
    <property type="entry name" value="MITOPHAGY RECEPTOR ATG43"/>
    <property type="match status" value="1"/>
</dbReference>
<dbReference type="InterPro" id="IPR013898">
    <property type="entry name" value="Atg43"/>
</dbReference>
<dbReference type="GO" id="GO:0000423">
    <property type="term" value="P:mitophagy"/>
    <property type="evidence" value="ECO:0007669"/>
    <property type="project" value="InterPro"/>
</dbReference>